<dbReference type="RefSeq" id="WP_184194268.1">
    <property type="nucleotide sequence ID" value="NZ_JACHGW010000002.1"/>
</dbReference>
<dbReference type="InterPro" id="IPR038594">
    <property type="entry name" value="SepF-like_sf"/>
</dbReference>
<dbReference type="InterPro" id="IPR023052">
    <property type="entry name" value="Cell_div_SepF"/>
</dbReference>
<dbReference type="PANTHER" id="PTHR35798:SF1">
    <property type="entry name" value="CELL DIVISION PROTEIN SEPF"/>
    <property type="match status" value="1"/>
</dbReference>
<accession>A0A7W9SQB3</accession>
<dbReference type="HAMAP" id="MF_01197">
    <property type="entry name" value="SepF"/>
    <property type="match status" value="1"/>
</dbReference>
<dbReference type="InterPro" id="IPR007561">
    <property type="entry name" value="Cell_div_SepF/SepF-rel"/>
</dbReference>
<dbReference type="EMBL" id="JACHGW010000002">
    <property type="protein sequence ID" value="MBB6050053.1"/>
    <property type="molecule type" value="Genomic_DNA"/>
</dbReference>
<reference evidence="6 7" key="1">
    <citation type="submission" date="2020-08" db="EMBL/GenBank/DDBJ databases">
        <title>Genomic Encyclopedia of Type Strains, Phase IV (KMG-IV): sequencing the most valuable type-strain genomes for metagenomic binning, comparative biology and taxonomic classification.</title>
        <authorList>
            <person name="Goeker M."/>
        </authorList>
    </citation>
    <scope>NUCLEOTIDE SEQUENCE [LARGE SCALE GENOMIC DNA]</scope>
    <source>
        <strain evidence="6 7">DSM 23562</strain>
    </source>
</reference>
<organism evidence="6 7">
    <name type="scientific">Armatimonas rosea</name>
    <dbReference type="NCBI Taxonomy" id="685828"/>
    <lineage>
        <taxon>Bacteria</taxon>
        <taxon>Bacillati</taxon>
        <taxon>Armatimonadota</taxon>
        <taxon>Armatimonadia</taxon>
        <taxon>Armatimonadales</taxon>
        <taxon>Armatimonadaceae</taxon>
        <taxon>Armatimonas</taxon>
    </lineage>
</organism>
<comment type="caution">
    <text evidence="6">The sequence shown here is derived from an EMBL/GenBank/DDBJ whole genome shotgun (WGS) entry which is preliminary data.</text>
</comment>
<evidence type="ECO:0000313" key="6">
    <source>
        <dbReference type="EMBL" id="MBB6050053.1"/>
    </source>
</evidence>
<keyword evidence="2 5" id="KW-0717">Septation</keyword>
<keyword evidence="7" id="KW-1185">Reference proteome</keyword>
<evidence type="ECO:0000256" key="4">
    <source>
        <dbReference type="ARBA" id="ARBA00044936"/>
    </source>
</evidence>
<dbReference type="AlphaFoldDB" id="A0A7W9SQB3"/>
<name>A0A7W9SQB3_ARMRO</name>
<proteinExistence type="inferred from homology"/>
<protein>
    <recommendedName>
        <fullName evidence="5">Cell division protein SepF</fullName>
    </recommendedName>
</protein>
<evidence type="ECO:0000256" key="3">
    <source>
        <dbReference type="ARBA" id="ARBA00023306"/>
    </source>
</evidence>
<evidence type="ECO:0000256" key="5">
    <source>
        <dbReference type="HAMAP-Rule" id="MF_01197"/>
    </source>
</evidence>
<dbReference type="Gene3D" id="3.30.110.150">
    <property type="entry name" value="SepF-like protein"/>
    <property type="match status" value="1"/>
</dbReference>
<keyword evidence="5" id="KW-0963">Cytoplasm</keyword>
<sequence length="180" mass="19738">MYNAHERHDEQEEQGVGFKDRLKSLFGLRPLSAEVDEDEGFDDSEPPAARLGYAPRAGAVATLTTAPAAATAATNMTTRNTTYRLSSVRDSSITIMPANSFSDVQKAADRLKQGEPQILNLEKTSPEVAERLIDFLNGVTYALDGYVEKVADGAYLFTPANMAIHADRPSEQPKPFFDRL</sequence>
<dbReference type="GO" id="GO:0000917">
    <property type="term" value="P:division septum assembly"/>
    <property type="evidence" value="ECO:0007669"/>
    <property type="project" value="UniProtKB-KW"/>
</dbReference>
<evidence type="ECO:0000313" key="7">
    <source>
        <dbReference type="Proteomes" id="UP000520814"/>
    </source>
</evidence>
<comment type="function">
    <text evidence="4 5">Cell division protein that is part of the divisome complex and is recruited early to the Z-ring. Probably stimulates Z-ring formation, perhaps through the cross-linking of FtsZ protofilaments. Its function overlaps with FtsA.</text>
</comment>
<keyword evidence="3 5" id="KW-0131">Cell cycle</keyword>
<dbReference type="PANTHER" id="PTHR35798">
    <property type="entry name" value="CELL DIVISION PROTEIN SEPF"/>
    <property type="match status" value="1"/>
</dbReference>
<evidence type="ECO:0000256" key="2">
    <source>
        <dbReference type="ARBA" id="ARBA00023210"/>
    </source>
</evidence>
<comment type="subunit">
    <text evidence="5">Homodimer. Interacts with FtsZ.</text>
</comment>
<dbReference type="Pfam" id="PF04472">
    <property type="entry name" value="SepF"/>
    <property type="match status" value="1"/>
</dbReference>
<dbReference type="GO" id="GO:0043093">
    <property type="term" value="P:FtsZ-dependent cytokinesis"/>
    <property type="evidence" value="ECO:0007669"/>
    <property type="project" value="UniProtKB-UniRule"/>
</dbReference>
<dbReference type="Proteomes" id="UP000520814">
    <property type="component" value="Unassembled WGS sequence"/>
</dbReference>
<dbReference type="GO" id="GO:0005737">
    <property type="term" value="C:cytoplasm"/>
    <property type="evidence" value="ECO:0007669"/>
    <property type="project" value="UniProtKB-SubCell"/>
</dbReference>
<keyword evidence="1 5" id="KW-0132">Cell division</keyword>
<evidence type="ECO:0000256" key="1">
    <source>
        <dbReference type="ARBA" id="ARBA00022618"/>
    </source>
</evidence>
<comment type="subcellular location">
    <subcellularLocation>
        <location evidence="5">Cytoplasm</location>
    </subcellularLocation>
    <text evidence="5">Localizes to the division site, in a FtsZ-dependent manner.</text>
</comment>
<gene>
    <name evidence="5" type="primary">sepF</name>
    <name evidence="6" type="ORF">HNQ39_001844</name>
</gene>
<comment type="similarity">
    <text evidence="5">Belongs to the SepF family.</text>
</comment>